<keyword evidence="1" id="KW-1133">Transmembrane helix</keyword>
<dbReference type="SMART" id="SM00530">
    <property type="entry name" value="HTH_XRE"/>
    <property type="match status" value="1"/>
</dbReference>
<dbReference type="EMBL" id="AP010968">
    <property type="protein sequence ID" value="BAJ29865.1"/>
    <property type="molecule type" value="Genomic_DNA"/>
</dbReference>
<dbReference type="AlphaFoldDB" id="E4NES9"/>
<dbReference type="STRING" id="452652.KSE_40750"/>
<dbReference type="InterPro" id="IPR010982">
    <property type="entry name" value="Lambda_DNA-bd_dom_sf"/>
</dbReference>
<dbReference type="SUPFAM" id="SSF47413">
    <property type="entry name" value="lambda repressor-like DNA-binding domains"/>
    <property type="match status" value="1"/>
</dbReference>
<dbReference type="PATRIC" id="fig|452652.3.peg.4068"/>
<gene>
    <name evidence="3" type="ordered locus">KSE_40750</name>
</gene>
<keyword evidence="4" id="KW-1185">Reference proteome</keyword>
<evidence type="ECO:0000313" key="4">
    <source>
        <dbReference type="Proteomes" id="UP000007076"/>
    </source>
</evidence>
<dbReference type="InterPro" id="IPR001387">
    <property type="entry name" value="Cro/C1-type_HTH"/>
</dbReference>
<proteinExistence type="predicted"/>
<dbReference type="eggNOG" id="COG1426">
    <property type="taxonomic scope" value="Bacteria"/>
</dbReference>
<dbReference type="HOGENOM" id="CLU_033540_2_1_11"/>
<reference evidence="3 4" key="1">
    <citation type="journal article" date="2010" name="DNA Res.">
        <title>Genome sequence of Kitasatospora setae NBRC 14216T: an evolutionary snapshot of the family Streptomycetaceae.</title>
        <authorList>
            <person name="Ichikawa N."/>
            <person name="Oguchi A."/>
            <person name="Ikeda H."/>
            <person name="Ishikawa J."/>
            <person name="Kitani S."/>
            <person name="Watanabe Y."/>
            <person name="Nakamura S."/>
            <person name="Katano Y."/>
            <person name="Kishi E."/>
            <person name="Sasagawa M."/>
            <person name="Ankai A."/>
            <person name="Fukui S."/>
            <person name="Hashimoto Y."/>
            <person name="Kamata S."/>
            <person name="Otoguro M."/>
            <person name="Tanikawa S."/>
            <person name="Nihira T."/>
            <person name="Horinouchi S."/>
            <person name="Ohnishi Y."/>
            <person name="Hayakawa M."/>
            <person name="Kuzuyama T."/>
            <person name="Arisawa A."/>
            <person name="Nomoto F."/>
            <person name="Miura H."/>
            <person name="Takahashi Y."/>
            <person name="Fujita N."/>
        </authorList>
    </citation>
    <scope>NUCLEOTIDE SEQUENCE [LARGE SCALE GENOMIC DNA]</scope>
    <source>
        <strain evidence="4">ATCC 33774 / DSM 43861 / JCM 3304 / KCC A-0304 / NBRC 14216 / KM-6054</strain>
    </source>
</reference>
<dbReference type="Pfam" id="PF13560">
    <property type="entry name" value="HTH_31"/>
    <property type="match status" value="1"/>
</dbReference>
<accession>E4NES9</accession>
<evidence type="ECO:0000259" key="2">
    <source>
        <dbReference type="PROSITE" id="PS50943"/>
    </source>
</evidence>
<protein>
    <submittedName>
        <fullName evidence="3">Putative transcriptional regulator</fullName>
    </submittedName>
</protein>
<dbReference type="Gene3D" id="1.10.260.40">
    <property type="entry name" value="lambda repressor-like DNA-binding domains"/>
    <property type="match status" value="1"/>
</dbReference>
<keyword evidence="1" id="KW-0812">Transmembrane</keyword>
<dbReference type="RefSeq" id="WP_014137170.1">
    <property type="nucleotide sequence ID" value="NC_016109.1"/>
</dbReference>
<dbReference type="CDD" id="cd00093">
    <property type="entry name" value="HTH_XRE"/>
    <property type="match status" value="1"/>
</dbReference>
<evidence type="ECO:0000256" key="1">
    <source>
        <dbReference type="SAM" id="Phobius"/>
    </source>
</evidence>
<keyword evidence="1" id="KW-0472">Membrane</keyword>
<feature type="transmembrane region" description="Helical" evidence="1">
    <location>
        <begin position="22"/>
        <end position="41"/>
    </location>
</feature>
<evidence type="ECO:0000313" key="3">
    <source>
        <dbReference type="EMBL" id="BAJ29865.1"/>
    </source>
</evidence>
<organism evidence="3 4">
    <name type="scientific">Kitasatospora setae (strain ATCC 33774 / DSM 43861 / JCM 3304 / KCC A-0304 / NBRC 14216 / KM-6054)</name>
    <name type="common">Streptomyces setae</name>
    <dbReference type="NCBI Taxonomy" id="452652"/>
    <lineage>
        <taxon>Bacteria</taxon>
        <taxon>Bacillati</taxon>
        <taxon>Actinomycetota</taxon>
        <taxon>Actinomycetes</taxon>
        <taxon>Kitasatosporales</taxon>
        <taxon>Streptomycetaceae</taxon>
        <taxon>Kitasatospora</taxon>
    </lineage>
</organism>
<dbReference type="KEGG" id="ksk:KSE_40750"/>
<dbReference type="PROSITE" id="PS50943">
    <property type="entry name" value="HTH_CROC1"/>
    <property type="match status" value="1"/>
</dbReference>
<dbReference type="Proteomes" id="UP000007076">
    <property type="component" value="Chromosome"/>
</dbReference>
<name>E4NES9_KITSK</name>
<feature type="domain" description="HTH cro/C1-type" evidence="2">
    <location>
        <begin position="13"/>
        <end position="68"/>
    </location>
</feature>
<dbReference type="GO" id="GO:0003677">
    <property type="term" value="F:DNA binding"/>
    <property type="evidence" value="ECO:0007669"/>
    <property type="project" value="InterPro"/>
</dbReference>
<sequence length="412" mass="43833">MSEEQAQQIGQRLRSARRQRGMSLRTLAGLSGLSVGFLSMVENGQRHLDRTGHINALAEGLRIAPSELTGQPYASADPSATSAHEAIPALRLALMGINLGLPPDQGPPIGPVSGLAERVAEANRLYHACEYGQVAAVLPGLLGDLHAAADAATGPRRQVLLRLLADAYHPACTLLLKNLGYTDLAFIAVTRAAEAIAELDDPIYHALSGFFHTHVLMAAGSPVQALARAEQAADQVARHLVTPAAHALLGELHLIQATCLTQDVRRSGTERTHEVHQHLVEAADLAARTGETKAWHLNFGPTNVGIHQVSLNTDLGWHGQAVTAGGVVRPQILSAPGREAAFRADLGRSLAHLRGRDAEAVASLLAAEHVAPQRIHANALVRDTVSDLLDRQLPTHAARDLRGLAHRMGLQL</sequence>